<feature type="non-terminal residue" evidence="2">
    <location>
        <position position="230"/>
    </location>
</feature>
<name>A0AAV2H8D1_LYMST</name>
<protein>
    <submittedName>
        <fullName evidence="2">Uncharacterized protein</fullName>
    </submittedName>
</protein>
<dbReference type="EMBL" id="CAXITT010000052">
    <property type="protein sequence ID" value="CAL1529637.1"/>
    <property type="molecule type" value="Genomic_DNA"/>
</dbReference>
<reference evidence="2 3" key="1">
    <citation type="submission" date="2024-04" db="EMBL/GenBank/DDBJ databases">
        <authorList>
            <consortium name="Genoscope - CEA"/>
            <person name="William W."/>
        </authorList>
    </citation>
    <scope>NUCLEOTIDE SEQUENCE [LARGE SCALE GENOMIC DNA]</scope>
</reference>
<keyword evidence="3" id="KW-1185">Reference proteome</keyword>
<dbReference type="Proteomes" id="UP001497497">
    <property type="component" value="Unassembled WGS sequence"/>
</dbReference>
<proteinExistence type="predicted"/>
<accession>A0AAV2H8D1</accession>
<dbReference type="AlphaFoldDB" id="A0AAV2H8D1"/>
<evidence type="ECO:0000313" key="2">
    <source>
        <dbReference type="EMBL" id="CAL1529637.1"/>
    </source>
</evidence>
<feature type="compositionally biased region" description="Low complexity" evidence="1">
    <location>
        <begin position="75"/>
        <end position="88"/>
    </location>
</feature>
<sequence>LTGGQNALAQNTHQEVVVQQPLQAHQHHRNPQPQQDQLYQKQGEYHCSPGEKQETQRSLFSDKQEFKTIPQHEVSCSGQQSGSSFNGSLTELGTRISTTPIFFLSPQTGTANSKDDSQLNSFQTLDDETARQLLSSLISQVNCPQLFMESRNAQTHDDQFSDLLLSGGPPQHSETLVGGDSKIPTNTDFPRVTISLNQDFNQSDQVVFSPPQTQSSQSTNCAELYFTHAE</sequence>
<feature type="region of interest" description="Disordered" evidence="1">
    <location>
        <begin position="70"/>
        <end position="89"/>
    </location>
</feature>
<organism evidence="2 3">
    <name type="scientific">Lymnaea stagnalis</name>
    <name type="common">Great pond snail</name>
    <name type="synonym">Helix stagnalis</name>
    <dbReference type="NCBI Taxonomy" id="6523"/>
    <lineage>
        <taxon>Eukaryota</taxon>
        <taxon>Metazoa</taxon>
        <taxon>Spiralia</taxon>
        <taxon>Lophotrochozoa</taxon>
        <taxon>Mollusca</taxon>
        <taxon>Gastropoda</taxon>
        <taxon>Heterobranchia</taxon>
        <taxon>Euthyneura</taxon>
        <taxon>Panpulmonata</taxon>
        <taxon>Hygrophila</taxon>
        <taxon>Lymnaeoidea</taxon>
        <taxon>Lymnaeidae</taxon>
        <taxon>Lymnaea</taxon>
    </lineage>
</organism>
<comment type="caution">
    <text evidence="2">The sequence shown here is derived from an EMBL/GenBank/DDBJ whole genome shotgun (WGS) entry which is preliminary data.</text>
</comment>
<feature type="non-terminal residue" evidence="2">
    <location>
        <position position="1"/>
    </location>
</feature>
<feature type="compositionally biased region" description="Polar residues" evidence="1">
    <location>
        <begin position="1"/>
        <end position="14"/>
    </location>
</feature>
<feature type="region of interest" description="Disordered" evidence="1">
    <location>
        <begin position="1"/>
        <end position="40"/>
    </location>
</feature>
<evidence type="ECO:0000256" key="1">
    <source>
        <dbReference type="SAM" id="MobiDB-lite"/>
    </source>
</evidence>
<evidence type="ECO:0000313" key="3">
    <source>
        <dbReference type="Proteomes" id="UP001497497"/>
    </source>
</evidence>
<gene>
    <name evidence="2" type="ORF">GSLYS_00003792001</name>
</gene>